<dbReference type="PRINTS" id="PR00119">
    <property type="entry name" value="CATATPASE"/>
</dbReference>
<dbReference type="Pfam" id="PF00702">
    <property type="entry name" value="Hydrolase"/>
    <property type="match status" value="1"/>
</dbReference>
<dbReference type="InterPro" id="IPR023299">
    <property type="entry name" value="ATPase_P-typ_cyto_dom_N"/>
</dbReference>
<comment type="subcellular location">
    <subcellularLocation>
        <location evidence="11">Cell membrane</location>
    </subcellularLocation>
    <subcellularLocation>
        <location evidence="1">Membrane</location>
        <topology evidence="1">Multi-pass membrane protein</topology>
    </subcellularLocation>
</comment>
<evidence type="ECO:0000256" key="4">
    <source>
        <dbReference type="ARBA" id="ARBA00022723"/>
    </source>
</evidence>
<dbReference type="EMBL" id="JBHUNP010000001">
    <property type="protein sequence ID" value="MFD2648325.1"/>
    <property type="molecule type" value="Genomic_DNA"/>
</dbReference>
<evidence type="ECO:0000313" key="14">
    <source>
        <dbReference type="EMBL" id="MFD2648325.1"/>
    </source>
</evidence>
<keyword evidence="3 11" id="KW-0812">Transmembrane</keyword>
<dbReference type="SFLD" id="SFLDF00027">
    <property type="entry name" value="p-type_atpase"/>
    <property type="match status" value="1"/>
</dbReference>
<gene>
    <name evidence="14" type="ORF">ACFSX5_11035</name>
</gene>
<dbReference type="SUPFAM" id="SSF81653">
    <property type="entry name" value="Calcium ATPase, transduction domain A"/>
    <property type="match status" value="1"/>
</dbReference>
<dbReference type="Gene3D" id="3.40.50.1000">
    <property type="entry name" value="HAD superfamily/HAD-like"/>
    <property type="match status" value="1"/>
</dbReference>
<evidence type="ECO:0000256" key="10">
    <source>
        <dbReference type="ARBA" id="ARBA00023136"/>
    </source>
</evidence>
<dbReference type="InterPro" id="IPR008250">
    <property type="entry name" value="ATPase_P-typ_transduc_dom_A_sf"/>
</dbReference>
<evidence type="ECO:0000256" key="8">
    <source>
        <dbReference type="ARBA" id="ARBA00022967"/>
    </source>
</evidence>
<dbReference type="SUPFAM" id="SSF56784">
    <property type="entry name" value="HAD-like"/>
    <property type="match status" value="1"/>
</dbReference>
<dbReference type="InterPro" id="IPR036412">
    <property type="entry name" value="HAD-like_sf"/>
</dbReference>
<evidence type="ECO:0000256" key="9">
    <source>
        <dbReference type="ARBA" id="ARBA00022989"/>
    </source>
</evidence>
<dbReference type="SUPFAM" id="SSF81660">
    <property type="entry name" value="Metal cation-transporting ATPase, ATP-binding domain N"/>
    <property type="match status" value="1"/>
</dbReference>
<keyword evidence="8" id="KW-1278">Translocase</keyword>
<dbReference type="Gene3D" id="3.40.1110.10">
    <property type="entry name" value="Calcium-transporting ATPase, cytoplasmic domain N"/>
    <property type="match status" value="1"/>
</dbReference>
<dbReference type="InterPro" id="IPR023298">
    <property type="entry name" value="ATPase_P-typ_TM_dom_sf"/>
</dbReference>
<keyword evidence="10 11" id="KW-0472">Membrane</keyword>
<dbReference type="RefSeq" id="WP_386833472.1">
    <property type="nucleotide sequence ID" value="NZ_JBHUNP010000001.1"/>
</dbReference>
<dbReference type="PANTHER" id="PTHR43079:SF1">
    <property type="entry name" value="CADMIUM_ZINC-TRANSPORTING ATPASE HMA1, CHLOROPLASTIC-RELATED"/>
    <property type="match status" value="1"/>
</dbReference>
<dbReference type="InterPro" id="IPR051949">
    <property type="entry name" value="Cation_Transport_ATPase"/>
</dbReference>
<comment type="similarity">
    <text evidence="2 11">Belongs to the cation transport ATPase (P-type) (TC 3.A.3) family. Type IB subfamily.</text>
</comment>
<dbReference type="InterPro" id="IPR027256">
    <property type="entry name" value="P-typ_ATPase_IB"/>
</dbReference>
<evidence type="ECO:0000256" key="1">
    <source>
        <dbReference type="ARBA" id="ARBA00004141"/>
    </source>
</evidence>
<dbReference type="PROSITE" id="PS00154">
    <property type="entry name" value="ATPASE_E1_E2"/>
    <property type="match status" value="1"/>
</dbReference>
<keyword evidence="4 11" id="KW-0479">Metal-binding</keyword>
<evidence type="ECO:0000256" key="3">
    <source>
        <dbReference type="ARBA" id="ARBA00022692"/>
    </source>
</evidence>
<feature type="region of interest" description="Disordered" evidence="12">
    <location>
        <begin position="614"/>
        <end position="646"/>
    </location>
</feature>
<feature type="compositionally biased region" description="Basic residues" evidence="12">
    <location>
        <begin position="636"/>
        <end position="646"/>
    </location>
</feature>
<dbReference type="Pfam" id="PF00122">
    <property type="entry name" value="E1-E2_ATPase"/>
    <property type="match status" value="1"/>
</dbReference>
<dbReference type="SFLD" id="SFLDS00003">
    <property type="entry name" value="Haloacid_Dehalogenase"/>
    <property type="match status" value="1"/>
</dbReference>
<reference evidence="15" key="1">
    <citation type="journal article" date="2019" name="Int. J. Syst. Evol. Microbiol.">
        <title>The Global Catalogue of Microorganisms (GCM) 10K type strain sequencing project: providing services to taxonomists for standard genome sequencing and annotation.</title>
        <authorList>
            <consortium name="The Broad Institute Genomics Platform"/>
            <consortium name="The Broad Institute Genome Sequencing Center for Infectious Disease"/>
            <person name="Wu L."/>
            <person name="Ma J."/>
        </authorList>
    </citation>
    <scope>NUCLEOTIDE SEQUENCE [LARGE SCALE GENOMIC DNA]</scope>
    <source>
        <strain evidence="15">CCM 7427</strain>
    </source>
</reference>
<keyword evidence="11" id="KW-1003">Cell membrane</keyword>
<dbReference type="InterPro" id="IPR044492">
    <property type="entry name" value="P_typ_ATPase_HD_dom"/>
</dbReference>
<feature type="transmembrane region" description="Helical" evidence="11">
    <location>
        <begin position="584"/>
        <end position="604"/>
    </location>
</feature>
<dbReference type="InterPro" id="IPR001757">
    <property type="entry name" value="P_typ_ATPase"/>
</dbReference>
<keyword evidence="5 11" id="KW-0547">Nucleotide-binding</keyword>
<protein>
    <submittedName>
        <fullName evidence="14">Heavy metal translocating P-type ATPase</fullName>
    </submittedName>
</protein>
<dbReference type="InterPro" id="IPR018303">
    <property type="entry name" value="ATPase_P-typ_P_site"/>
</dbReference>
<dbReference type="PANTHER" id="PTHR43079">
    <property type="entry name" value="PROBABLE CADMIUM/ZINC-TRANSPORTING ATPASE HMA1"/>
    <property type="match status" value="1"/>
</dbReference>
<dbReference type="InterPro" id="IPR059000">
    <property type="entry name" value="ATPase_P-type_domA"/>
</dbReference>
<dbReference type="Gene3D" id="2.70.150.10">
    <property type="entry name" value="Calcium-transporting ATPase, cytoplasmic transduction domain A"/>
    <property type="match status" value="1"/>
</dbReference>
<evidence type="ECO:0000256" key="11">
    <source>
        <dbReference type="RuleBase" id="RU362081"/>
    </source>
</evidence>
<dbReference type="Proteomes" id="UP001597521">
    <property type="component" value="Unassembled WGS sequence"/>
</dbReference>
<evidence type="ECO:0000256" key="2">
    <source>
        <dbReference type="ARBA" id="ARBA00006024"/>
    </source>
</evidence>
<dbReference type="SFLD" id="SFLDG00002">
    <property type="entry name" value="C1.7:_P-type_atpase_like"/>
    <property type="match status" value="1"/>
</dbReference>
<dbReference type="SUPFAM" id="SSF81665">
    <property type="entry name" value="Calcium ATPase, transmembrane domain M"/>
    <property type="match status" value="1"/>
</dbReference>
<evidence type="ECO:0000259" key="13">
    <source>
        <dbReference type="Pfam" id="PF00122"/>
    </source>
</evidence>
<keyword evidence="7" id="KW-0460">Magnesium</keyword>
<evidence type="ECO:0000256" key="12">
    <source>
        <dbReference type="SAM" id="MobiDB-lite"/>
    </source>
</evidence>
<accession>A0ABW5QKQ9</accession>
<feature type="transmembrane region" description="Helical" evidence="11">
    <location>
        <begin position="561"/>
        <end position="578"/>
    </location>
</feature>
<dbReference type="PRINTS" id="PR00941">
    <property type="entry name" value="CDATPASE"/>
</dbReference>
<sequence length="646" mass="66812">MLLAILGLWPLRGGAADISSLSGLTIVYLAGGLPAAWRAVSVLWDEHILDIDLLMVVAALAAAAVGAPFEGAILLTLFSVSTTLEERAMGRARRAIEALMALRPETALRKGPDGLVTEVPVAELAVGDTFVLRPGARVPADGIITSGRGALDEANITGESMPVTKEPGAPVFEATVNIDGVLEAAVTKTVQDSTVARMIALVTQAQSSKAPSERFSAWFGQRYTIAVMAGAVLAFGAFYLLGSTWEEALYRSATLLVAASPCAIVISVPAAILSSLSAAARGGVLFKGGEALETLASVDTFAFDKTGTLTTGKAAVTGVVALDDDEPGFLALLAGLEAQSEHPSAAAIRREAASRGLQPAKVLDVVNRPSEGIVGNDGQSRLWAGNPRLATLMGASIDHPALLALAADAHSVIYAGRDGRVLGAVTIADAVRATSRPTLAALTEAGIGRIVMMTGDRRPVALRIGEELGLQPAQIHADMLPEDKVSMVGELAATGKVAYVGDGVNDAAALARAEVGIAMGAAGSEVALQAADVALLSEDMGRLAEAHRLARRTAAIIRQNLTFAIGAMAVLVTGGLFFELPLPIAVIGHEGGTVLVVLNGLRLLRDPIRRGKAVTPPMRMSRSASSEQVRPDASRAYRRKVTRSAG</sequence>
<organism evidence="14 15">
    <name type="scientific">Devosia albogilva</name>
    <dbReference type="NCBI Taxonomy" id="429726"/>
    <lineage>
        <taxon>Bacteria</taxon>
        <taxon>Pseudomonadati</taxon>
        <taxon>Pseudomonadota</taxon>
        <taxon>Alphaproteobacteria</taxon>
        <taxon>Hyphomicrobiales</taxon>
        <taxon>Devosiaceae</taxon>
        <taxon>Devosia</taxon>
    </lineage>
</organism>
<comment type="caution">
    <text evidence="14">The sequence shown here is derived from an EMBL/GenBank/DDBJ whole genome shotgun (WGS) entry which is preliminary data.</text>
</comment>
<proteinExistence type="inferred from homology"/>
<evidence type="ECO:0000256" key="7">
    <source>
        <dbReference type="ARBA" id="ARBA00022842"/>
    </source>
</evidence>
<feature type="transmembrane region" description="Helical" evidence="11">
    <location>
        <begin position="253"/>
        <end position="273"/>
    </location>
</feature>
<evidence type="ECO:0000313" key="15">
    <source>
        <dbReference type="Proteomes" id="UP001597521"/>
    </source>
</evidence>
<feature type="domain" description="P-type ATPase A" evidence="13">
    <location>
        <begin position="102"/>
        <end position="202"/>
    </location>
</feature>
<dbReference type="NCBIfam" id="TIGR01525">
    <property type="entry name" value="ATPase-IB_hvy"/>
    <property type="match status" value="1"/>
</dbReference>
<name>A0ABW5QKQ9_9HYPH</name>
<keyword evidence="9 11" id="KW-1133">Transmembrane helix</keyword>
<feature type="transmembrane region" description="Helical" evidence="11">
    <location>
        <begin position="223"/>
        <end position="241"/>
    </location>
</feature>
<keyword evidence="15" id="KW-1185">Reference proteome</keyword>
<evidence type="ECO:0000256" key="5">
    <source>
        <dbReference type="ARBA" id="ARBA00022741"/>
    </source>
</evidence>
<evidence type="ECO:0000256" key="6">
    <source>
        <dbReference type="ARBA" id="ARBA00022840"/>
    </source>
</evidence>
<feature type="transmembrane region" description="Helical" evidence="11">
    <location>
        <begin position="53"/>
        <end position="84"/>
    </location>
</feature>
<dbReference type="NCBIfam" id="TIGR01494">
    <property type="entry name" value="ATPase_P-type"/>
    <property type="match status" value="1"/>
</dbReference>
<dbReference type="InterPro" id="IPR023214">
    <property type="entry name" value="HAD_sf"/>
</dbReference>
<keyword evidence="6 11" id="KW-0067">ATP-binding</keyword>